<proteinExistence type="predicted"/>
<name>A0A841Q7X8_9BACI</name>
<feature type="transmembrane region" description="Helical" evidence="2">
    <location>
        <begin position="7"/>
        <end position="25"/>
    </location>
</feature>
<organism evidence="3 4">
    <name type="scientific">Salirhabdus euzebyi</name>
    <dbReference type="NCBI Taxonomy" id="394506"/>
    <lineage>
        <taxon>Bacteria</taxon>
        <taxon>Bacillati</taxon>
        <taxon>Bacillota</taxon>
        <taxon>Bacilli</taxon>
        <taxon>Bacillales</taxon>
        <taxon>Bacillaceae</taxon>
        <taxon>Salirhabdus</taxon>
    </lineage>
</organism>
<keyword evidence="2" id="KW-0812">Transmembrane</keyword>
<comment type="caution">
    <text evidence="3">The sequence shown here is derived from an EMBL/GenBank/DDBJ whole genome shotgun (WGS) entry which is preliminary data.</text>
</comment>
<feature type="transmembrane region" description="Helical" evidence="2">
    <location>
        <begin position="265"/>
        <end position="283"/>
    </location>
</feature>
<evidence type="ECO:0000256" key="2">
    <source>
        <dbReference type="SAM" id="Phobius"/>
    </source>
</evidence>
<sequence length="466" mass="52877">MNRFEKILLTVLFIELFVGGGGRLIDFGFLSIRQVLFLLLIATFLIRIIKERAILNKEINTFFRFTAVTIGVYLLMGWFIVSAIIGFINGHSTSIIIMDFLRVSYFAAYFPLAYYITKDRFSVERVICLLKYSALTVAVFTILIALLGKTFFAPNFDAFYRFMNTIMNDDLFFRPSNSVFYKSHLFVVLGLVISLNSVLGKKYTKVDLLNIVLCSISIIWSETRGFLLAFMISVIMIIILDTKVIIDPVKGITRKIKALLNSKVFIKKSIILLLVFISVPFLYKSMTLERFGVAEETLEEDEIVESDVDNPDSKENEDDKSSFEPDVNDISINARMSFILASKDILISNPSNLIIGTGYGAEIDGRVNGIEMSFLDILVEQGLVGLSIWFFLFLLVFLNILYVYKRGEKLGSLDISLLSAFMGLLLLTNINPFINNPIGIIFFLLLLVYSQNRKEQVKLKNKNGVL</sequence>
<feature type="region of interest" description="Disordered" evidence="1">
    <location>
        <begin position="303"/>
        <end position="325"/>
    </location>
</feature>
<evidence type="ECO:0000313" key="4">
    <source>
        <dbReference type="Proteomes" id="UP000581688"/>
    </source>
</evidence>
<keyword evidence="4" id="KW-1185">Reference proteome</keyword>
<reference evidence="3 4" key="1">
    <citation type="submission" date="2020-08" db="EMBL/GenBank/DDBJ databases">
        <title>Genomic Encyclopedia of Type Strains, Phase IV (KMG-IV): sequencing the most valuable type-strain genomes for metagenomic binning, comparative biology and taxonomic classification.</title>
        <authorList>
            <person name="Goeker M."/>
        </authorList>
    </citation>
    <scope>NUCLEOTIDE SEQUENCE [LARGE SCALE GENOMIC DNA]</scope>
    <source>
        <strain evidence="3 4">DSM 19612</strain>
    </source>
</reference>
<accession>A0A841Q7X8</accession>
<feature type="transmembrane region" description="Helical" evidence="2">
    <location>
        <begin position="61"/>
        <end position="88"/>
    </location>
</feature>
<dbReference type="AlphaFoldDB" id="A0A841Q7X8"/>
<evidence type="ECO:0000313" key="3">
    <source>
        <dbReference type="EMBL" id="MBB6454508.1"/>
    </source>
</evidence>
<feature type="transmembrane region" description="Helical" evidence="2">
    <location>
        <begin position="179"/>
        <end position="199"/>
    </location>
</feature>
<dbReference type="RefSeq" id="WP_174496906.1">
    <property type="nucleotide sequence ID" value="NZ_CADDWK010000010.1"/>
</dbReference>
<dbReference type="Proteomes" id="UP000581688">
    <property type="component" value="Unassembled WGS sequence"/>
</dbReference>
<feature type="transmembrane region" description="Helical" evidence="2">
    <location>
        <begin position="227"/>
        <end position="245"/>
    </location>
</feature>
<keyword evidence="2" id="KW-1133">Transmembrane helix</keyword>
<protein>
    <submittedName>
        <fullName evidence="3">Uncharacterized protein</fullName>
    </submittedName>
</protein>
<dbReference type="EMBL" id="JACHGH010000010">
    <property type="protein sequence ID" value="MBB6454508.1"/>
    <property type="molecule type" value="Genomic_DNA"/>
</dbReference>
<feature type="transmembrane region" description="Helical" evidence="2">
    <location>
        <begin position="129"/>
        <end position="152"/>
    </location>
</feature>
<feature type="transmembrane region" description="Helical" evidence="2">
    <location>
        <begin position="94"/>
        <end position="117"/>
    </location>
</feature>
<gene>
    <name evidence="3" type="ORF">HNQ94_002997</name>
</gene>
<evidence type="ECO:0000256" key="1">
    <source>
        <dbReference type="SAM" id="MobiDB-lite"/>
    </source>
</evidence>
<feature type="compositionally biased region" description="Basic and acidic residues" evidence="1">
    <location>
        <begin position="311"/>
        <end position="323"/>
    </location>
</feature>
<feature type="transmembrane region" description="Helical" evidence="2">
    <location>
        <begin position="382"/>
        <end position="403"/>
    </location>
</feature>
<feature type="transmembrane region" description="Helical" evidence="2">
    <location>
        <begin position="433"/>
        <end position="450"/>
    </location>
</feature>
<feature type="transmembrane region" description="Helical" evidence="2">
    <location>
        <begin position="31"/>
        <end position="49"/>
    </location>
</feature>
<keyword evidence="2" id="KW-0472">Membrane</keyword>